<proteinExistence type="predicted"/>
<dbReference type="PANTHER" id="PTHR10027:SF10">
    <property type="entry name" value="SLOWPOKE 2, ISOFORM D"/>
    <property type="match status" value="1"/>
</dbReference>
<dbReference type="Gene3D" id="3.40.50.720">
    <property type="entry name" value="NAD(P)-binding Rossmann-like Domain"/>
    <property type="match status" value="1"/>
</dbReference>
<evidence type="ECO:0000256" key="5">
    <source>
        <dbReference type="ARBA" id="ARBA00022826"/>
    </source>
</evidence>
<dbReference type="Proteomes" id="UP000663879">
    <property type="component" value="Unassembled WGS sequence"/>
</dbReference>
<evidence type="ECO:0000259" key="11">
    <source>
        <dbReference type="Pfam" id="PF22614"/>
    </source>
</evidence>
<protein>
    <recommendedName>
        <fullName evidence="11">RCK N-terminal domain-containing protein</fullName>
    </recommendedName>
</protein>
<keyword evidence="8" id="KW-0406">Ion transport</keyword>
<feature type="domain" description="RCK N-terminal" evidence="11">
    <location>
        <begin position="58"/>
        <end position="177"/>
    </location>
</feature>
<name>A0A814KQI7_9BILA</name>
<dbReference type="EMBL" id="CAJNOC010005506">
    <property type="protein sequence ID" value="CAF1054179.1"/>
    <property type="molecule type" value="Genomic_DNA"/>
</dbReference>
<dbReference type="OrthoDB" id="257992at2759"/>
<sequence>LTIGRPPNPLYIGCSPTLCKLLKTPNHLCCLELNRECSHKTCVQASDYKWKNKCILVKNKCILVVAEYATNGLFNFILPLRAQVRSTMFLKPIVLLLENPPSIEFLESISCFPLVYWIQGTINNISTILKAGVMDSDTVVVVSPEKNTHIHDDSLTDCSNIVSVQNLYRLFPKIKVVAELTKASNIRFMKFRAKEMVKDAGTNMAYMFRLPFAAGNVFSASMIDTLLYQTFGKPYLIELLRLLIGISQIPGSGNLTSIPLTEDDMWLRTYGNLYRKLITTTGEIPIGLYRTQSQTSRCSRVSSKQDIQQMILLKMSKLGIDPDKYKNVEDQSEKFSFVLINPHCDLFLKPGDIVYLLKPGKPVLPSENPNSENQIENKCHKLYNIDEENPESNQLVETFSLPTSMNSINETWNDGNIIMQNYGNTSKKRYSLDNLQRNINLKEFHRFLSNSKNLDCLNTNQVISELDELKLFSDINSKQLISHYEPNGIITTKLSLSNNELSLH</sequence>
<keyword evidence="4" id="KW-0812">Transmembrane</keyword>
<evidence type="ECO:0000256" key="3">
    <source>
        <dbReference type="ARBA" id="ARBA00022538"/>
    </source>
</evidence>
<keyword evidence="3" id="KW-0633">Potassium transport</keyword>
<keyword evidence="9" id="KW-0472">Membrane</keyword>
<keyword evidence="10" id="KW-0407">Ion channel</keyword>
<dbReference type="SUPFAM" id="SSF51735">
    <property type="entry name" value="NAD(P)-binding Rossmann-fold domains"/>
    <property type="match status" value="1"/>
</dbReference>
<dbReference type="GO" id="GO:0005886">
    <property type="term" value="C:plasma membrane"/>
    <property type="evidence" value="ECO:0007669"/>
    <property type="project" value="TreeGrafter"/>
</dbReference>
<dbReference type="Pfam" id="PF22614">
    <property type="entry name" value="Slo-like_RCK"/>
    <property type="match status" value="1"/>
</dbReference>
<accession>A0A814KQI7</accession>
<keyword evidence="7" id="KW-1133">Transmembrane helix</keyword>
<dbReference type="GO" id="GO:0015271">
    <property type="term" value="F:outward rectifier potassium channel activity"/>
    <property type="evidence" value="ECO:0007669"/>
    <property type="project" value="TreeGrafter"/>
</dbReference>
<dbReference type="InterPro" id="IPR036291">
    <property type="entry name" value="NAD(P)-bd_dom_sf"/>
</dbReference>
<dbReference type="FunFam" id="3.40.50.720:FF:000034">
    <property type="entry name" value="Potassium channel subfamily T member 1"/>
    <property type="match status" value="1"/>
</dbReference>
<evidence type="ECO:0000256" key="10">
    <source>
        <dbReference type="ARBA" id="ARBA00023303"/>
    </source>
</evidence>
<comment type="subcellular location">
    <subcellularLocation>
        <location evidence="1">Membrane</location>
        <topology evidence="1">Multi-pass membrane protein</topology>
    </subcellularLocation>
</comment>
<evidence type="ECO:0000256" key="4">
    <source>
        <dbReference type="ARBA" id="ARBA00022692"/>
    </source>
</evidence>
<evidence type="ECO:0000256" key="8">
    <source>
        <dbReference type="ARBA" id="ARBA00023065"/>
    </source>
</evidence>
<evidence type="ECO:0000256" key="7">
    <source>
        <dbReference type="ARBA" id="ARBA00022989"/>
    </source>
</evidence>
<keyword evidence="5" id="KW-0631">Potassium channel</keyword>
<keyword evidence="2" id="KW-0813">Transport</keyword>
<comment type="caution">
    <text evidence="12">The sequence shown here is derived from an EMBL/GenBank/DDBJ whole genome shotgun (WGS) entry which is preliminary data.</text>
</comment>
<gene>
    <name evidence="12" type="ORF">OXX778_LOCUS18971</name>
</gene>
<keyword evidence="13" id="KW-1185">Reference proteome</keyword>
<dbReference type="AlphaFoldDB" id="A0A814KQI7"/>
<reference evidence="12" key="1">
    <citation type="submission" date="2021-02" db="EMBL/GenBank/DDBJ databases">
        <authorList>
            <person name="Nowell W R."/>
        </authorList>
    </citation>
    <scope>NUCLEOTIDE SEQUENCE</scope>
    <source>
        <strain evidence="12">Ploen Becks lab</strain>
    </source>
</reference>
<evidence type="ECO:0000256" key="2">
    <source>
        <dbReference type="ARBA" id="ARBA00022448"/>
    </source>
</evidence>
<dbReference type="InterPro" id="IPR003148">
    <property type="entry name" value="RCK_N"/>
</dbReference>
<evidence type="ECO:0000256" key="9">
    <source>
        <dbReference type="ARBA" id="ARBA00023136"/>
    </source>
</evidence>
<feature type="non-terminal residue" evidence="12">
    <location>
        <position position="504"/>
    </location>
</feature>
<keyword evidence="6" id="KW-0630">Potassium</keyword>
<organism evidence="12 13">
    <name type="scientific">Brachionus calyciflorus</name>
    <dbReference type="NCBI Taxonomy" id="104777"/>
    <lineage>
        <taxon>Eukaryota</taxon>
        <taxon>Metazoa</taxon>
        <taxon>Spiralia</taxon>
        <taxon>Gnathifera</taxon>
        <taxon>Rotifera</taxon>
        <taxon>Eurotatoria</taxon>
        <taxon>Monogononta</taxon>
        <taxon>Pseudotrocha</taxon>
        <taxon>Ploima</taxon>
        <taxon>Brachionidae</taxon>
        <taxon>Brachionus</taxon>
    </lineage>
</organism>
<dbReference type="GO" id="GO:0005228">
    <property type="term" value="F:intracellular sodium-activated potassium channel activity"/>
    <property type="evidence" value="ECO:0007669"/>
    <property type="project" value="TreeGrafter"/>
</dbReference>
<evidence type="ECO:0000313" key="12">
    <source>
        <dbReference type="EMBL" id="CAF1054179.1"/>
    </source>
</evidence>
<evidence type="ECO:0000313" key="13">
    <source>
        <dbReference type="Proteomes" id="UP000663879"/>
    </source>
</evidence>
<evidence type="ECO:0000256" key="1">
    <source>
        <dbReference type="ARBA" id="ARBA00004141"/>
    </source>
</evidence>
<evidence type="ECO:0000256" key="6">
    <source>
        <dbReference type="ARBA" id="ARBA00022958"/>
    </source>
</evidence>
<dbReference type="PANTHER" id="PTHR10027">
    <property type="entry name" value="CALCIUM-ACTIVATED POTASSIUM CHANNEL ALPHA CHAIN"/>
    <property type="match status" value="1"/>
</dbReference>
<dbReference type="InterPro" id="IPR047871">
    <property type="entry name" value="K_chnl_Slo-like"/>
</dbReference>